<sequence>MIRSLASGQAGFSIVEAMVASLILGIAAFCFVGSQVMGMAMQKDASSRHAATTAGMQAMQPLIAISNQSRDAVAASLAAFPKNIYSPETRRTYPITLKRVEDTQGNVVGINALPAHAVLTIALNVPYKESGQAQAVNPLCTVSY</sequence>
<feature type="transmembrane region" description="Helical" evidence="1">
    <location>
        <begin position="12"/>
        <end position="33"/>
    </location>
</feature>
<accession>A0A2Z6G8M7</accession>
<dbReference type="EMBL" id="AP018738">
    <property type="protein sequence ID" value="BBE49743.1"/>
    <property type="molecule type" value="Genomic_DNA"/>
</dbReference>
<keyword evidence="3" id="KW-1185">Reference proteome</keyword>
<dbReference type="KEGG" id="fam:OYT1_ch0168"/>
<reference evidence="2 3" key="1">
    <citation type="submission" date="2018-06" db="EMBL/GenBank/DDBJ databases">
        <title>OYT1 Genome Sequencing.</title>
        <authorList>
            <person name="Kato S."/>
            <person name="Itoh T."/>
            <person name="Ohkuma M."/>
        </authorList>
    </citation>
    <scope>NUCLEOTIDE SEQUENCE [LARGE SCALE GENOMIC DNA]</scope>
    <source>
        <strain evidence="2 3">OYT1</strain>
    </source>
</reference>
<keyword evidence="1" id="KW-0472">Membrane</keyword>
<keyword evidence="1" id="KW-0812">Transmembrane</keyword>
<dbReference type="Proteomes" id="UP000033070">
    <property type="component" value="Chromosome"/>
</dbReference>
<evidence type="ECO:0000313" key="2">
    <source>
        <dbReference type="EMBL" id="BBE49743.1"/>
    </source>
</evidence>
<keyword evidence="1" id="KW-1133">Transmembrane helix</keyword>
<dbReference type="AlphaFoldDB" id="A0A2Z6G8M7"/>
<dbReference type="RefSeq" id="WP_062625792.1">
    <property type="nucleotide sequence ID" value="NZ_AP018738.1"/>
</dbReference>
<name>A0A2Z6G8M7_9PROT</name>
<gene>
    <name evidence="2" type="ORF">OYT1_ch0168</name>
</gene>
<proteinExistence type="predicted"/>
<dbReference type="Pfam" id="PF07963">
    <property type="entry name" value="N_methyl"/>
    <property type="match status" value="1"/>
</dbReference>
<evidence type="ECO:0000256" key="1">
    <source>
        <dbReference type="SAM" id="Phobius"/>
    </source>
</evidence>
<protein>
    <recommendedName>
        <fullName evidence="4">Prepilin-type N-terminal cleavage/methylation domain-containing protein</fullName>
    </recommendedName>
</protein>
<evidence type="ECO:0000313" key="3">
    <source>
        <dbReference type="Proteomes" id="UP000033070"/>
    </source>
</evidence>
<dbReference type="InterPro" id="IPR012902">
    <property type="entry name" value="N_methyl_site"/>
</dbReference>
<organism evidence="2 3">
    <name type="scientific">Ferriphaselus amnicola</name>
    <dbReference type="NCBI Taxonomy" id="1188319"/>
    <lineage>
        <taxon>Bacteria</taxon>
        <taxon>Pseudomonadati</taxon>
        <taxon>Pseudomonadota</taxon>
        <taxon>Betaproteobacteria</taxon>
        <taxon>Nitrosomonadales</taxon>
        <taxon>Gallionellaceae</taxon>
        <taxon>Ferriphaselus</taxon>
    </lineage>
</organism>
<evidence type="ECO:0008006" key="4">
    <source>
        <dbReference type="Google" id="ProtNLM"/>
    </source>
</evidence>
<dbReference type="STRING" id="1188319.OYT1_00585"/>